<keyword evidence="2" id="KW-0472">Membrane</keyword>
<evidence type="ECO:0000256" key="2">
    <source>
        <dbReference type="SAM" id="Phobius"/>
    </source>
</evidence>
<gene>
    <name evidence="3" type="ORF">ACFO60_03350</name>
</gene>
<comment type="caution">
    <text evidence="3">The sequence shown here is derived from an EMBL/GenBank/DDBJ whole genome shotgun (WGS) entry which is preliminary data.</text>
</comment>
<reference evidence="4" key="1">
    <citation type="journal article" date="2019" name="Int. J. Syst. Evol. Microbiol.">
        <title>The Global Catalogue of Microorganisms (GCM) 10K type strain sequencing project: providing services to taxonomists for standard genome sequencing and annotation.</title>
        <authorList>
            <consortium name="The Broad Institute Genomics Platform"/>
            <consortium name="The Broad Institute Genome Sequencing Center for Infectious Disease"/>
            <person name="Wu L."/>
            <person name="Ma J."/>
        </authorList>
    </citation>
    <scope>NUCLEOTIDE SEQUENCE [LARGE SCALE GENOMIC DNA]</scope>
    <source>
        <strain evidence="4">CGMCC 4.7132</strain>
    </source>
</reference>
<dbReference type="EMBL" id="JBHSFP010000002">
    <property type="protein sequence ID" value="MFC4529789.1"/>
    <property type="molecule type" value="Genomic_DNA"/>
</dbReference>
<sequence>MDARNPRHNRHAAGPYPPAGRPSGLTMLWRRRSEIMAAAGVLTLGVLAYAAHGWWGFGLVTGAVAAPVTVRAGRGRIMAHLRCVYSRHRMQRLFLDAPLHTARGRVPLILWITPTRAGEKALILCRVGICAETFEAFAGELASACGAVTARVARHHKWSTLVTVEIVRRHPRPVGAPVGMDRLLSDPSVWPPLGEPTEEPRQDDFGGRRGDDPWDDLLDGRREEAFAWHRTAGR</sequence>
<dbReference type="Proteomes" id="UP001596004">
    <property type="component" value="Unassembled WGS sequence"/>
</dbReference>
<feature type="region of interest" description="Disordered" evidence="1">
    <location>
        <begin position="177"/>
        <end position="218"/>
    </location>
</feature>
<organism evidence="3 4">
    <name type="scientific">Sphaerisporangium dianthi</name>
    <dbReference type="NCBI Taxonomy" id="1436120"/>
    <lineage>
        <taxon>Bacteria</taxon>
        <taxon>Bacillati</taxon>
        <taxon>Actinomycetota</taxon>
        <taxon>Actinomycetes</taxon>
        <taxon>Streptosporangiales</taxon>
        <taxon>Streptosporangiaceae</taxon>
        <taxon>Sphaerisporangium</taxon>
    </lineage>
</organism>
<accession>A0ABV9CBB8</accession>
<protein>
    <submittedName>
        <fullName evidence="3">Uncharacterized protein</fullName>
    </submittedName>
</protein>
<feature type="transmembrane region" description="Helical" evidence="2">
    <location>
        <begin position="35"/>
        <end position="55"/>
    </location>
</feature>
<proteinExistence type="predicted"/>
<dbReference type="RefSeq" id="WP_380836654.1">
    <property type="nucleotide sequence ID" value="NZ_JBHSFP010000002.1"/>
</dbReference>
<name>A0ABV9CBB8_9ACTN</name>
<keyword evidence="2" id="KW-0812">Transmembrane</keyword>
<evidence type="ECO:0000313" key="3">
    <source>
        <dbReference type="EMBL" id="MFC4529789.1"/>
    </source>
</evidence>
<evidence type="ECO:0000256" key="1">
    <source>
        <dbReference type="SAM" id="MobiDB-lite"/>
    </source>
</evidence>
<keyword evidence="4" id="KW-1185">Reference proteome</keyword>
<feature type="compositionally biased region" description="Basic and acidic residues" evidence="1">
    <location>
        <begin position="198"/>
        <end position="218"/>
    </location>
</feature>
<evidence type="ECO:0000313" key="4">
    <source>
        <dbReference type="Proteomes" id="UP001596004"/>
    </source>
</evidence>
<keyword evidence="2" id="KW-1133">Transmembrane helix</keyword>